<accession>A0A165CUD1</accession>
<dbReference type="GO" id="GO:0019005">
    <property type="term" value="C:SCF ubiquitin ligase complex"/>
    <property type="evidence" value="ECO:0007669"/>
    <property type="project" value="TreeGrafter"/>
</dbReference>
<feature type="region of interest" description="Disordered" evidence="1">
    <location>
        <begin position="29"/>
        <end position="50"/>
    </location>
</feature>
<dbReference type="GO" id="GO:0031146">
    <property type="term" value="P:SCF-dependent proteasomal ubiquitin-dependent protein catabolic process"/>
    <property type="evidence" value="ECO:0007669"/>
    <property type="project" value="TreeGrafter"/>
</dbReference>
<dbReference type="SMART" id="SM00367">
    <property type="entry name" value="LRR_CC"/>
    <property type="match status" value="3"/>
</dbReference>
<gene>
    <name evidence="2" type="ORF">EXIGLDRAFT_656474</name>
</gene>
<organism evidence="2 3">
    <name type="scientific">Exidia glandulosa HHB12029</name>
    <dbReference type="NCBI Taxonomy" id="1314781"/>
    <lineage>
        <taxon>Eukaryota</taxon>
        <taxon>Fungi</taxon>
        <taxon>Dikarya</taxon>
        <taxon>Basidiomycota</taxon>
        <taxon>Agaricomycotina</taxon>
        <taxon>Agaricomycetes</taxon>
        <taxon>Auriculariales</taxon>
        <taxon>Exidiaceae</taxon>
        <taxon>Exidia</taxon>
    </lineage>
</organism>
<dbReference type="EMBL" id="KV426287">
    <property type="protein sequence ID" value="KZV83140.1"/>
    <property type="molecule type" value="Genomic_DNA"/>
</dbReference>
<evidence type="ECO:0000256" key="1">
    <source>
        <dbReference type="SAM" id="MobiDB-lite"/>
    </source>
</evidence>
<proteinExistence type="predicted"/>
<dbReference type="OrthoDB" id="9994419at2759"/>
<keyword evidence="3" id="KW-1185">Reference proteome</keyword>
<dbReference type="STRING" id="1314781.A0A165CUD1"/>
<dbReference type="InParanoid" id="A0A165CUD1"/>
<dbReference type="Gene3D" id="3.80.10.10">
    <property type="entry name" value="Ribonuclease Inhibitor"/>
    <property type="match status" value="1"/>
</dbReference>
<dbReference type="SUPFAM" id="SSF52047">
    <property type="entry name" value="RNI-like"/>
    <property type="match status" value="1"/>
</dbReference>
<name>A0A165CUD1_EXIGL</name>
<evidence type="ECO:0000313" key="2">
    <source>
        <dbReference type="EMBL" id="KZV83140.1"/>
    </source>
</evidence>
<dbReference type="InterPro" id="IPR032675">
    <property type="entry name" value="LRR_dom_sf"/>
</dbReference>
<sequence length="690" mass="74965">MLAIEYPPEILYAICAAVHDAALASPRPSLDPLRNADDRPPSALPSSHPPSVWKTYMSRRTLASLCLVSKAWNEAARPWLWRRVEVTLPHSWMALVDQVAGEQDAEEELEVTPGLIDQTIRATLPVCPEDREMELIRSLAAMALPDSSIPPELLSPPASREPSPARLTVRAKSPGRWRLLRTVTDAVQRIVDRSQTGLYVPLPRDTHPGIHVRHLDFTHFRTIGMRRSIGEGVLSRFVTSDRLLRLLKEMPSLTAFGATEYMDGALTLPVLAELLFRGPAPVTEEETTRGRPTRRDVEPALSDLDADDVERRAQCKAIEALDLCGCVSAVFVNALDELVRTSIATEADDGTVQRIVQIPGMQRLGLRGLASIPSQTLSSLVLVCPNLTHLDLSGTRCGPELLYALGQSQTVRLKALALGRCVRLSAASIVDLLVHAPVTLELTQLSLYGDATFPSPLEEDDLARIVCEAPSFLCGKMEYLDLSSTPVTGGILSRFALQPALRSLGLSHILSLSLRDVAEFLENRAPNTEILCLVNSTPELSGAGASKREVNMSLHCKLVQPLCMPPFSISWGSQPSTPQPAATKLRVIELGVGTLAAVPGGGVGSWRVVRSKGGRAWYVDGASGWVDGVMRRDLGEDHPLRREIERLADANGNVGSGVGWHARKMEVLQGVGMLGREDGLYGAVSFAYQG</sequence>
<dbReference type="InterPro" id="IPR006553">
    <property type="entry name" value="Leu-rich_rpt_Cys-con_subtyp"/>
</dbReference>
<protein>
    <submittedName>
        <fullName evidence="2">Uncharacterized protein</fullName>
    </submittedName>
</protein>
<evidence type="ECO:0000313" key="3">
    <source>
        <dbReference type="Proteomes" id="UP000077266"/>
    </source>
</evidence>
<dbReference type="Proteomes" id="UP000077266">
    <property type="component" value="Unassembled WGS sequence"/>
</dbReference>
<dbReference type="PANTHER" id="PTHR13318">
    <property type="entry name" value="PARTNER OF PAIRED, ISOFORM B-RELATED"/>
    <property type="match status" value="1"/>
</dbReference>
<reference evidence="2 3" key="1">
    <citation type="journal article" date="2016" name="Mol. Biol. Evol.">
        <title>Comparative Genomics of Early-Diverging Mushroom-Forming Fungi Provides Insights into the Origins of Lignocellulose Decay Capabilities.</title>
        <authorList>
            <person name="Nagy L.G."/>
            <person name="Riley R."/>
            <person name="Tritt A."/>
            <person name="Adam C."/>
            <person name="Daum C."/>
            <person name="Floudas D."/>
            <person name="Sun H."/>
            <person name="Yadav J.S."/>
            <person name="Pangilinan J."/>
            <person name="Larsson K.H."/>
            <person name="Matsuura K."/>
            <person name="Barry K."/>
            <person name="Labutti K."/>
            <person name="Kuo R."/>
            <person name="Ohm R.A."/>
            <person name="Bhattacharya S.S."/>
            <person name="Shirouzu T."/>
            <person name="Yoshinaga Y."/>
            <person name="Martin F.M."/>
            <person name="Grigoriev I.V."/>
            <person name="Hibbett D.S."/>
        </authorList>
    </citation>
    <scope>NUCLEOTIDE SEQUENCE [LARGE SCALE GENOMIC DNA]</scope>
    <source>
        <strain evidence="2 3">HHB12029</strain>
    </source>
</reference>
<dbReference type="AlphaFoldDB" id="A0A165CUD1"/>